<evidence type="ECO:0000313" key="2">
    <source>
        <dbReference type="EMBL" id="MCI68402.1"/>
    </source>
</evidence>
<dbReference type="AlphaFoldDB" id="A0A392U4X5"/>
<proteinExistence type="predicted"/>
<accession>A0A392U4X5</accession>
<organism evidence="2 3">
    <name type="scientific">Trifolium medium</name>
    <dbReference type="NCBI Taxonomy" id="97028"/>
    <lineage>
        <taxon>Eukaryota</taxon>
        <taxon>Viridiplantae</taxon>
        <taxon>Streptophyta</taxon>
        <taxon>Embryophyta</taxon>
        <taxon>Tracheophyta</taxon>
        <taxon>Spermatophyta</taxon>
        <taxon>Magnoliopsida</taxon>
        <taxon>eudicotyledons</taxon>
        <taxon>Gunneridae</taxon>
        <taxon>Pentapetalae</taxon>
        <taxon>rosids</taxon>
        <taxon>fabids</taxon>
        <taxon>Fabales</taxon>
        <taxon>Fabaceae</taxon>
        <taxon>Papilionoideae</taxon>
        <taxon>50 kb inversion clade</taxon>
        <taxon>NPAAA clade</taxon>
        <taxon>Hologalegina</taxon>
        <taxon>IRL clade</taxon>
        <taxon>Trifolieae</taxon>
        <taxon>Trifolium</taxon>
    </lineage>
</organism>
<dbReference type="EMBL" id="LXQA010735936">
    <property type="protein sequence ID" value="MCI68402.1"/>
    <property type="molecule type" value="Genomic_DNA"/>
</dbReference>
<evidence type="ECO:0000256" key="1">
    <source>
        <dbReference type="SAM" id="MobiDB-lite"/>
    </source>
</evidence>
<protein>
    <submittedName>
        <fullName evidence="2">Uncharacterized protein</fullName>
    </submittedName>
</protein>
<name>A0A392U4X5_9FABA</name>
<feature type="region of interest" description="Disordered" evidence="1">
    <location>
        <begin position="1"/>
        <end position="38"/>
    </location>
</feature>
<dbReference type="Proteomes" id="UP000265520">
    <property type="component" value="Unassembled WGS sequence"/>
</dbReference>
<sequence length="71" mass="8164">CAPRRPPARRADHLRAPRNNQKKNQKDRATLRAAPASAARRAYSKRKYALATVPCASRKLQPVRKLWRFKA</sequence>
<feature type="non-terminal residue" evidence="2">
    <location>
        <position position="1"/>
    </location>
</feature>
<keyword evidence="3" id="KW-1185">Reference proteome</keyword>
<reference evidence="2 3" key="1">
    <citation type="journal article" date="2018" name="Front. Plant Sci.">
        <title>Red Clover (Trifolium pratense) and Zigzag Clover (T. medium) - A Picture of Genomic Similarities and Differences.</title>
        <authorList>
            <person name="Dluhosova J."/>
            <person name="Istvanek J."/>
            <person name="Nedelnik J."/>
            <person name="Repkova J."/>
        </authorList>
    </citation>
    <scope>NUCLEOTIDE SEQUENCE [LARGE SCALE GENOMIC DNA]</scope>
    <source>
        <strain evidence="3">cv. 10/8</strain>
        <tissue evidence="2">Leaf</tissue>
    </source>
</reference>
<evidence type="ECO:0000313" key="3">
    <source>
        <dbReference type="Proteomes" id="UP000265520"/>
    </source>
</evidence>
<comment type="caution">
    <text evidence="2">The sequence shown here is derived from an EMBL/GenBank/DDBJ whole genome shotgun (WGS) entry which is preliminary data.</text>
</comment>